<dbReference type="Gene3D" id="3.40.50.10330">
    <property type="entry name" value="Probable inorganic polyphosphate/atp-NAD kinase, domain 1"/>
    <property type="match status" value="1"/>
</dbReference>
<dbReference type="InterPro" id="IPR001206">
    <property type="entry name" value="Diacylglycerol_kinase_cat_dom"/>
</dbReference>
<sequence>MRILWFITNDQSGSVGDTRRAAIEEAFRASGLQLAGHSRFPEAPLPDAQTLTAARVDTVVLFAGDGTINAVAHRLADWPGALLILPGGTMNLLARELHDVLDPVEIVRRAATMHRTVAVPQVIAGDHRAFVGVILGPAAYWYRARENMRVGRIRRAIAGIRHAWRVTFGKGVRLADTPELPGRYQAIWVQPATEGLKVAGVVAHDWRMAGELGWQWLRGHWLAASAVERATVGHLRVRGSASRLALFDGEPVMLPPGTDIRCAMSGRRFITTRKERE</sequence>
<dbReference type="InterPro" id="IPR016064">
    <property type="entry name" value="NAD/diacylglycerol_kinase_sf"/>
</dbReference>
<dbReference type="InterPro" id="IPR017438">
    <property type="entry name" value="ATP-NAD_kinase_N"/>
</dbReference>
<feature type="domain" description="DAGKc" evidence="1">
    <location>
        <begin position="4"/>
        <end position="110"/>
    </location>
</feature>
<dbReference type="EMBL" id="SNWD01000015">
    <property type="protein sequence ID" value="TDN78774.1"/>
    <property type="molecule type" value="Genomic_DNA"/>
</dbReference>
<dbReference type="Pfam" id="PF00781">
    <property type="entry name" value="DAGK_cat"/>
    <property type="match status" value="1"/>
</dbReference>
<gene>
    <name evidence="2" type="ORF">EV664_11537</name>
</gene>
<dbReference type="RefSeq" id="WP_133496823.1">
    <property type="nucleotide sequence ID" value="NZ_BMLU01000014.1"/>
</dbReference>
<dbReference type="AlphaFoldDB" id="A0A4R6FEL1"/>
<evidence type="ECO:0000313" key="3">
    <source>
        <dbReference type="Proteomes" id="UP000295493"/>
    </source>
</evidence>
<proteinExistence type="predicted"/>
<name>A0A4R6FEL1_9SPHN</name>
<dbReference type="SUPFAM" id="SSF111331">
    <property type="entry name" value="NAD kinase/diacylglycerol kinase-like"/>
    <property type="match status" value="1"/>
</dbReference>
<keyword evidence="2" id="KW-0808">Transferase</keyword>
<protein>
    <submittedName>
        <fullName evidence="2">Diacylglycerol kinase family enzyme</fullName>
    </submittedName>
</protein>
<accession>A0A4R6FEL1</accession>
<dbReference type="GO" id="GO:0016301">
    <property type="term" value="F:kinase activity"/>
    <property type="evidence" value="ECO:0007669"/>
    <property type="project" value="UniProtKB-KW"/>
</dbReference>
<comment type="caution">
    <text evidence="2">The sequence shown here is derived from an EMBL/GenBank/DDBJ whole genome shotgun (WGS) entry which is preliminary data.</text>
</comment>
<organism evidence="2 3">
    <name type="scientific">Stakelama pacifica</name>
    <dbReference type="NCBI Taxonomy" id="517720"/>
    <lineage>
        <taxon>Bacteria</taxon>
        <taxon>Pseudomonadati</taxon>
        <taxon>Pseudomonadota</taxon>
        <taxon>Alphaproteobacteria</taxon>
        <taxon>Sphingomonadales</taxon>
        <taxon>Sphingomonadaceae</taxon>
        <taxon>Stakelama</taxon>
    </lineage>
</organism>
<dbReference type="OrthoDB" id="7199213at2"/>
<reference evidence="2 3" key="1">
    <citation type="submission" date="2019-03" db="EMBL/GenBank/DDBJ databases">
        <title>Genomic Encyclopedia of Type Strains, Phase IV (KMG-IV): sequencing the most valuable type-strain genomes for metagenomic binning, comparative biology and taxonomic classification.</title>
        <authorList>
            <person name="Goeker M."/>
        </authorList>
    </citation>
    <scope>NUCLEOTIDE SEQUENCE [LARGE SCALE GENOMIC DNA]</scope>
    <source>
        <strain evidence="2 3">DSM 25059</strain>
    </source>
</reference>
<evidence type="ECO:0000259" key="1">
    <source>
        <dbReference type="Pfam" id="PF00781"/>
    </source>
</evidence>
<evidence type="ECO:0000313" key="2">
    <source>
        <dbReference type="EMBL" id="TDN78774.1"/>
    </source>
</evidence>
<keyword evidence="2" id="KW-0418">Kinase</keyword>
<dbReference type="Proteomes" id="UP000295493">
    <property type="component" value="Unassembled WGS sequence"/>
</dbReference>
<keyword evidence="3" id="KW-1185">Reference proteome</keyword>